<proteinExistence type="predicted"/>
<protein>
    <submittedName>
        <fullName evidence="2">Uncharacterized protein</fullName>
    </submittedName>
</protein>
<accession>A0A0K6G7D1</accession>
<keyword evidence="3" id="KW-1185">Reference proteome</keyword>
<evidence type="ECO:0000256" key="1">
    <source>
        <dbReference type="SAM" id="Phobius"/>
    </source>
</evidence>
<sequence length="130" mass="14473">MFYGYGIILLVFNTSVVMSMRAWVLYDRNPFIATGLALSCIGGATSCIVILNLDVDRAIFIPNISGARVDYRLLNYSAQTNNTCTIPYRALSGHNHILGYLVQGVDVESQWTQDPVDSLSDARWPNLLRV</sequence>
<evidence type="ECO:0000313" key="3">
    <source>
        <dbReference type="Proteomes" id="UP000044841"/>
    </source>
</evidence>
<dbReference type="AlphaFoldDB" id="A0A0K6G7D1"/>
<name>A0A0K6G7D1_9AGAM</name>
<organism evidence="2 3">
    <name type="scientific">Rhizoctonia solani</name>
    <dbReference type="NCBI Taxonomy" id="456999"/>
    <lineage>
        <taxon>Eukaryota</taxon>
        <taxon>Fungi</taxon>
        <taxon>Dikarya</taxon>
        <taxon>Basidiomycota</taxon>
        <taxon>Agaricomycotina</taxon>
        <taxon>Agaricomycetes</taxon>
        <taxon>Cantharellales</taxon>
        <taxon>Ceratobasidiaceae</taxon>
        <taxon>Rhizoctonia</taxon>
    </lineage>
</organism>
<dbReference type="EMBL" id="CYGV01001441">
    <property type="protein sequence ID" value="CUA74396.1"/>
    <property type="molecule type" value="Genomic_DNA"/>
</dbReference>
<dbReference type="Proteomes" id="UP000044841">
    <property type="component" value="Unassembled WGS sequence"/>
</dbReference>
<keyword evidence="1" id="KW-0812">Transmembrane</keyword>
<reference evidence="2 3" key="1">
    <citation type="submission" date="2015-07" db="EMBL/GenBank/DDBJ databases">
        <authorList>
            <person name="Noorani M."/>
        </authorList>
    </citation>
    <scope>NUCLEOTIDE SEQUENCE [LARGE SCALE GENOMIC DNA]</scope>
    <source>
        <strain evidence="2">BBA 69670</strain>
    </source>
</reference>
<keyword evidence="1" id="KW-1133">Transmembrane helix</keyword>
<feature type="transmembrane region" description="Helical" evidence="1">
    <location>
        <begin position="32"/>
        <end position="53"/>
    </location>
</feature>
<evidence type="ECO:0000313" key="2">
    <source>
        <dbReference type="EMBL" id="CUA74396.1"/>
    </source>
</evidence>
<keyword evidence="1" id="KW-0472">Membrane</keyword>
<gene>
    <name evidence="2" type="ORF">RSOLAG22IIIB_11190</name>
</gene>
<feature type="transmembrane region" description="Helical" evidence="1">
    <location>
        <begin position="7"/>
        <end position="26"/>
    </location>
</feature>